<dbReference type="RefSeq" id="WP_208764014.1">
    <property type="nucleotide sequence ID" value="NZ_VITY01000005.1"/>
</dbReference>
<sequence length="190" mass="20314">MFDAQCDLAALVYDDNDDPDAVLRAFAGDLKAHGARVVGMVQSGQCADSSLSAVLVHSGETLLLAQPPSEGATGCKLDLSRLQDAGFRVADALADGADLVIINRFGKRERDGKGLGFLIERALDADIPVVIAVSRQSFADWIKFAGGMSVKLACDRHALDAWWRNVSLRTAARTAPDHTTVCEAFKSRTP</sequence>
<dbReference type="STRING" id="1755647.AS156_33225"/>
<reference evidence="1 2" key="1">
    <citation type="submission" date="2019-06" db="EMBL/GenBank/DDBJ databases">
        <title>Genomic Encyclopedia of Type Strains, Phase IV (KMG-V): Genome sequencing to study the core and pangenomes of soil and plant-associated prokaryotes.</title>
        <authorList>
            <person name="Whitman W."/>
        </authorList>
    </citation>
    <scope>NUCLEOTIDE SEQUENCE [LARGE SCALE GENOMIC DNA]</scope>
    <source>
        <strain evidence="1 2">BR 10355</strain>
    </source>
</reference>
<dbReference type="Pfam" id="PF10649">
    <property type="entry name" value="DUF2478"/>
    <property type="match status" value="1"/>
</dbReference>
<comment type="caution">
    <text evidence="1">The sequence shown here is derived from an EMBL/GenBank/DDBJ whole genome shotgun (WGS) entry which is preliminary data.</text>
</comment>
<protein>
    <submittedName>
        <fullName evidence="1">Uncharacterized protein DUF2478</fullName>
    </submittedName>
</protein>
<proteinExistence type="predicted"/>
<keyword evidence="2" id="KW-1185">Reference proteome</keyword>
<dbReference type="Proteomes" id="UP000321304">
    <property type="component" value="Unassembled WGS sequence"/>
</dbReference>
<evidence type="ECO:0000313" key="1">
    <source>
        <dbReference type="EMBL" id="TWC00392.1"/>
    </source>
</evidence>
<accession>A0A560LY65</accession>
<dbReference type="AlphaFoldDB" id="A0A560LY65"/>
<organism evidence="1 2">
    <name type="scientific">Bradyrhizobium macuxiense</name>
    <dbReference type="NCBI Taxonomy" id="1755647"/>
    <lineage>
        <taxon>Bacteria</taxon>
        <taxon>Pseudomonadati</taxon>
        <taxon>Pseudomonadota</taxon>
        <taxon>Alphaproteobacteria</taxon>
        <taxon>Hyphomicrobiales</taxon>
        <taxon>Nitrobacteraceae</taxon>
        <taxon>Bradyrhizobium</taxon>
    </lineage>
</organism>
<evidence type="ECO:0000313" key="2">
    <source>
        <dbReference type="Proteomes" id="UP000321304"/>
    </source>
</evidence>
<name>A0A560LY65_9BRAD</name>
<dbReference type="InterPro" id="IPR018912">
    <property type="entry name" value="DUF2478"/>
</dbReference>
<gene>
    <name evidence="1" type="ORF">FBZ93_105189</name>
</gene>
<dbReference type="EMBL" id="VITY01000005">
    <property type="protein sequence ID" value="TWC00392.1"/>
    <property type="molecule type" value="Genomic_DNA"/>
</dbReference>